<evidence type="ECO:0000313" key="5">
    <source>
        <dbReference type="Proteomes" id="UP000001038"/>
    </source>
</evidence>
<reference evidence="4 5" key="1">
    <citation type="journal article" date="2007" name="Nature">
        <title>The medaka draft genome and insights into vertebrate genome evolution.</title>
        <authorList>
            <person name="Kasahara M."/>
            <person name="Naruse K."/>
            <person name="Sasaki S."/>
            <person name="Nakatani Y."/>
            <person name="Qu W."/>
            <person name="Ahsan B."/>
            <person name="Yamada T."/>
            <person name="Nagayasu Y."/>
            <person name="Doi K."/>
            <person name="Kasai Y."/>
            <person name="Jindo T."/>
            <person name="Kobayashi D."/>
            <person name="Shimada A."/>
            <person name="Toyoda A."/>
            <person name="Kuroki Y."/>
            <person name="Fujiyama A."/>
            <person name="Sasaki T."/>
            <person name="Shimizu A."/>
            <person name="Asakawa S."/>
            <person name="Shimizu N."/>
            <person name="Hashimoto S."/>
            <person name="Yang J."/>
            <person name="Lee Y."/>
            <person name="Matsushima K."/>
            <person name="Sugano S."/>
            <person name="Sakaizumi M."/>
            <person name="Narita T."/>
            <person name="Ohishi K."/>
            <person name="Haga S."/>
            <person name="Ohta F."/>
            <person name="Nomoto H."/>
            <person name="Nogata K."/>
            <person name="Morishita T."/>
            <person name="Endo T."/>
            <person name="Shin-I T."/>
            <person name="Takeda H."/>
            <person name="Morishita S."/>
            <person name="Kohara Y."/>
        </authorList>
    </citation>
    <scope>NUCLEOTIDE SEQUENCE [LARGE SCALE GENOMIC DNA]</scope>
    <source>
        <strain evidence="4 5">Hd-rR</strain>
    </source>
</reference>
<dbReference type="GO" id="GO:0005102">
    <property type="term" value="F:signaling receptor binding"/>
    <property type="evidence" value="ECO:0000318"/>
    <property type="project" value="GO_Central"/>
</dbReference>
<dbReference type="GO" id="GO:0016324">
    <property type="term" value="C:apical plasma membrane"/>
    <property type="evidence" value="ECO:0000318"/>
    <property type="project" value="GO_Central"/>
</dbReference>
<evidence type="ECO:0000256" key="2">
    <source>
        <dbReference type="SAM" id="SignalP"/>
    </source>
</evidence>
<feature type="domain" description="PDZ" evidence="3">
    <location>
        <begin position="71"/>
        <end position="123"/>
    </location>
</feature>
<keyword evidence="5" id="KW-1185">Reference proteome</keyword>
<dbReference type="InParanoid" id="A0A3B3HDT4"/>
<dbReference type="SMART" id="SM00228">
    <property type="entry name" value="PDZ"/>
    <property type="match status" value="1"/>
</dbReference>
<evidence type="ECO:0000313" key="4">
    <source>
        <dbReference type="Ensembl" id="ENSORLP00000029730.1"/>
    </source>
</evidence>
<accession>A0A3B3HDT4</accession>
<organism evidence="4 5">
    <name type="scientific">Oryzias latipes</name>
    <name type="common">Japanese rice fish</name>
    <name type="synonym">Japanese killifish</name>
    <dbReference type="NCBI Taxonomy" id="8090"/>
    <lineage>
        <taxon>Eukaryota</taxon>
        <taxon>Metazoa</taxon>
        <taxon>Chordata</taxon>
        <taxon>Craniata</taxon>
        <taxon>Vertebrata</taxon>
        <taxon>Euteleostomi</taxon>
        <taxon>Actinopterygii</taxon>
        <taxon>Neopterygii</taxon>
        <taxon>Teleostei</taxon>
        <taxon>Neoteleostei</taxon>
        <taxon>Acanthomorphata</taxon>
        <taxon>Ovalentaria</taxon>
        <taxon>Atherinomorphae</taxon>
        <taxon>Beloniformes</taxon>
        <taxon>Adrianichthyidae</taxon>
        <taxon>Oryziinae</taxon>
        <taxon>Oryzias</taxon>
    </lineage>
</organism>
<reference evidence="4" key="3">
    <citation type="submission" date="2025-09" db="UniProtKB">
        <authorList>
            <consortium name="Ensembl"/>
        </authorList>
    </citation>
    <scope>IDENTIFICATION</scope>
    <source>
        <strain evidence="4">Hd-rR</strain>
    </source>
</reference>
<dbReference type="Pfam" id="PF00595">
    <property type="entry name" value="PDZ"/>
    <property type="match status" value="1"/>
</dbReference>
<name>A0A3B3HDT4_ORYLA</name>
<proteinExistence type="predicted"/>
<dbReference type="STRING" id="8090.ENSORLP00000029730"/>
<feature type="signal peptide" evidence="2">
    <location>
        <begin position="1"/>
        <end position="17"/>
    </location>
</feature>
<dbReference type="InterPro" id="IPR036034">
    <property type="entry name" value="PDZ_sf"/>
</dbReference>
<dbReference type="InterPro" id="IPR051067">
    <property type="entry name" value="NHER"/>
</dbReference>
<evidence type="ECO:0000256" key="1">
    <source>
        <dbReference type="ARBA" id="ARBA00022737"/>
    </source>
</evidence>
<dbReference type="GO" id="GO:0043495">
    <property type="term" value="F:protein-membrane adaptor activity"/>
    <property type="evidence" value="ECO:0000318"/>
    <property type="project" value="GO_Central"/>
</dbReference>
<dbReference type="PROSITE" id="PS50106">
    <property type="entry name" value="PDZ"/>
    <property type="match status" value="1"/>
</dbReference>
<protein>
    <recommendedName>
        <fullName evidence="3">PDZ domain-containing protein</fullName>
    </recommendedName>
</protein>
<dbReference type="Gene3D" id="2.30.42.10">
    <property type="match status" value="1"/>
</dbReference>
<dbReference type="GeneTree" id="ENSGT00960000193219"/>
<dbReference type="InterPro" id="IPR001478">
    <property type="entry name" value="PDZ"/>
</dbReference>
<dbReference type="Bgee" id="ENSORLG00000025547">
    <property type="expression patterns" value="Expressed in intestine and 5 other cell types or tissues"/>
</dbReference>
<reference evidence="4" key="2">
    <citation type="submission" date="2025-08" db="UniProtKB">
        <authorList>
            <consortium name="Ensembl"/>
        </authorList>
    </citation>
    <scope>IDENTIFICATION</scope>
    <source>
        <strain evidence="4">Hd-rR</strain>
    </source>
</reference>
<dbReference type="AlphaFoldDB" id="A0A3B3HDT4"/>
<evidence type="ECO:0000259" key="3">
    <source>
        <dbReference type="PROSITE" id="PS50106"/>
    </source>
</evidence>
<keyword evidence="2" id="KW-0732">Signal</keyword>
<sequence length="171" mass="19311">SKNFLLLVLVESDSCAAVYEQIKINQIRTAQVCGMQACNTVKPNIREVCCVRKHFSTCPASEQESTPRPHLYVLRREEDEGFGFDLPTGTEKDNGHVIRNVTAGGAAQRSGLNDGDRILEVNNCYVDSLLCNKKGESRFQLRRGKQRRTRICLSASSRKLVAWPMYFLRSK</sequence>
<dbReference type="PANTHER" id="PTHR14191">
    <property type="entry name" value="PDZ DOMAIN CONTAINING PROTEIN"/>
    <property type="match status" value="1"/>
</dbReference>
<feature type="chain" id="PRO_5017256970" description="PDZ domain-containing protein" evidence="2">
    <location>
        <begin position="18"/>
        <end position="171"/>
    </location>
</feature>
<dbReference type="Ensembl" id="ENSORLT00000028083.1">
    <property type="protein sequence ID" value="ENSORLP00000029730.1"/>
    <property type="gene ID" value="ENSORLG00000025547.1"/>
</dbReference>
<dbReference type="Proteomes" id="UP000001038">
    <property type="component" value="Chromosome 14"/>
</dbReference>
<dbReference type="SUPFAM" id="SSF50156">
    <property type="entry name" value="PDZ domain-like"/>
    <property type="match status" value="1"/>
</dbReference>
<dbReference type="GO" id="GO:0072659">
    <property type="term" value="P:protein localization to plasma membrane"/>
    <property type="evidence" value="ECO:0000318"/>
    <property type="project" value="GO_Central"/>
</dbReference>
<dbReference type="PANTHER" id="PTHR14191:SF4">
    <property type="entry name" value="NA(+)_H(+) EXCHANGE REGULATORY COFACTOR NHE-RF2"/>
    <property type="match status" value="1"/>
</dbReference>
<keyword evidence="1" id="KW-0677">Repeat</keyword>